<organism evidence="1 2">
    <name type="scientific">Streptomyces durocortorensis</name>
    <dbReference type="NCBI Taxonomy" id="2811104"/>
    <lineage>
        <taxon>Bacteria</taxon>
        <taxon>Bacillati</taxon>
        <taxon>Actinomycetota</taxon>
        <taxon>Actinomycetes</taxon>
        <taxon>Kitasatosporales</taxon>
        <taxon>Streptomycetaceae</taxon>
        <taxon>Streptomyces</taxon>
    </lineage>
</organism>
<name>A0ABY9VYW2_9ACTN</name>
<evidence type="ECO:0008006" key="3">
    <source>
        <dbReference type="Google" id="ProtNLM"/>
    </source>
</evidence>
<evidence type="ECO:0000313" key="1">
    <source>
        <dbReference type="EMBL" id="WNF27835.1"/>
    </source>
</evidence>
<dbReference type="EMBL" id="CP134500">
    <property type="protein sequence ID" value="WNF27835.1"/>
    <property type="molecule type" value="Genomic_DNA"/>
</dbReference>
<reference evidence="1 2" key="1">
    <citation type="submission" date="2023-09" db="EMBL/GenBank/DDBJ databases">
        <title>Genome completion map analysis of the actinomycetes C11-1.</title>
        <authorList>
            <person name="Qin P."/>
            <person name="Guan P."/>
        </authorList>
    </citation>
    <scope>NUCLEOTIDE SEQUENCE [LARGE SCALE GENOMIC DNA]</scope>
    <source>
        <strain evidence="1 2">C11-1</strain>
    </source>
</reference>
<gene>
    <name evidence="1" type="ORF">RI138_13935</name>
</gene>
<accession>A0ABY9VYW2</accession>
<keyword evidence="2" id="KW-1185">Reference proteome</keyword>
<protein>
    <recommendedName>
        <fullName evidence="3">ABC transporter ATP-binding protein</fullName>
    </recommendedName>
</protein>
<sequence>MQSDAGADLHAPVLAALNGIRIGRVLTREPTLEDAYIAIVERAEGTEGDQGDKGVREPG</sequence>
<evidence type="ECO:0000313" key="2">
    <source>
        <dbReference type="Proteomes" id="UP001303236"/>
    </source>
</evidence>
<proteinExistence type="predicted"/>
<dbReference type="Proteomes" id="UP001303236">
    <property type="component" value="Chromosome"/>
</dbReference>